<reference evidence="2 3" key="1">
    <citation type="submission" date="2018-06" db="EMBL/GenBank/DDBJ databases">
        <authorList>
            <consortium name="Pathogen Informatics"/>
            <person name="Doyle S."/>
        </authorList>
    </citation>
    <scope>NUCLEOTIDE SEQUENCE [LARGE SCALE GENOMIC DNA]</scope>
    <source>
        <strain evidence="2 3">NCTC11532</strain>
    </source>
</reference>
<dbReference type="InterPro" id="IPR007462">
    <property type="entry name" value="COV1-like"/>
</dbReference>
<dbReference type="STRING" id="1122170.GCA_000701265_00969"/>
<dbReference type="PANTHER" id="PTHR31876:SF26">
    <property type="entry name" value="PROTEIN LIKE COV 2"/>
    <property type="match status" value="1"/>
</dbReference>
<sequence>MKPVSLRRYLLAGLVVWLPILVTIGVLRFIIDLLDNTLALIPKAYQPEQLIGHYIPGFGVILSLVILIATGIIATNYFGQRLVAWGESILVRIPLVRSIYKTVKQVINAVLSTNSEAFRKVVLVEYPRKGMWSIAFQTGTANSAIADRINEELISIFIPTTPNPTSGFLMMLPRNDVIEMDMSIDEALKFIISLGVMPPSEAALVNNL</sequence>
<dbReference type="AlphaFoldDB" id="A0A378LU13"/>
<evidence type="ECO:0000313" key="3">
    <source>
        <dbReference type="Proteomes" id="UP000255297"/>
    </source>
</evidence>
<name>A0A378LU13_9GAMM</name>
<dbReference type="Proteomes" id="UP000255297">
    <property type="component" value="Unassembled WGS sequence"/>
</dbReference>
<keyword evidence="1" id="KW-0472">Membrane</keyword>
<accession>A0A378LU13</accession>
<dbReference type="Pfam" id="PF04367">
    <property type="entry name" value="DUF502"/>
    <property type="match status" value="1"/>
</dbReference>
<keyword evidence="1" id="KW-1133">Transmembrane helix</keyword>
<proteinExistence type="predicted"/>
<keyword evidence="3" id="KW-1185">Reference proteome</keyword>
<dbReference type="EMBL" id="UGPB01000001">
    <property type="protein sequence ID" value="STY29332.1"/>
    <property type="molecule type" value="Genomic_DNA"/>
</dbReference>
<dbReference type="OrthoDB" id="9780267at2"/>
<evidence type="ECO:0000256" key="1">
    <source>
        <dbReference type="SAM" id="Phobius"/>
    </source>
</evidence>
<evidence type="ECO:0000313" key="2">
    <source>
        <dbReference type="EMBL" id="STY29332.1"/>
    </source>
</evidence>
<dbReference type="PANTHER" id="PTHR31876">
    <property type="entry name" value="COV-LIKE PROTEIN 1"/>
    <property type="match status" value="1"/>
</dbReference>
<gene>
    <name evidence="2" type="ORF">NCTC11532_01517</name>
</gene>
<feature type="transmembrane region" description="Helical" evidence="1">
    <location>
        <begin position="51"/>
        <end position="74"/>
    </location>
</feature>
<protein>
    <submittedName>
        <fullName evidence="2">Transmembrane protein</fullName>
    </submittedName>
</protein>
<organism evidence="2 3">
    <name type="scientific">Legionella wadsworthii</name>
    <dbReference type="NCBI Taxonomy" id="28088"/>
    <lineage>
        <taxon>Bacteria</taxon>
        <taxon>Pseudomonadati</taxon>
        <taxon>Pseudomonadota</taxon>
        <taxon>Gammaproteobacteria</taxon>
        <taxon>Legionellales</taxon>
        <taxon>Legionellaceae</taxon>
        <taxon>Legionella</taxon>
    </lineage>
</organism>
<feature type="transmembrane region" description="Helical" evidence="1">
    <location>
        <begin position="9"/>
        <end position="31"/>
    </location>
</feature>
<keyword evidence="1 2" id="KW-0812">Transmembrane</keyword>
<dbReference type="RefSeq" id="WP_031565732.1">
    <property type="nucleotide sequence ID" value="NZ_CAAAIS010000003.1"/>
</dbReference>